<accession>A0A316AHJ4</accession>
<dbReference type="InterPro" id="IPR026265">
    <property type="entry name" value="LptC"/>
</dbReference>
<organism evidence="1 2">
    <name type="scientific">Dyadobacter jejuensis</name>
    <dbReference type="NCBI Taxonomy" id="1082580"/>
    <lineage>
        <taxon>Bacteria</taxon>
        <taxon>Pseudomonadati</taxon>
        <taxon>Bacteroidota</taxon>
        <taxon>Cytophagia</taxon>
        <taxon>Cytophagales</taxon>
        <taxon>Spirosomataceae</taxon>
        <taxon>Dyadobacter</taxon>
    </lineage>
</organism>
<dbReference type="Gene3D" id="2.60.450.10">
    <property type="entry name" value="Lipopolysaccharide (LPS) transport protein A like domain"/>
    <property type="match status" value="1"/>
</dbReference>
<dbReference type="EMBL" id="QGDT01000008">
    <property type="protein sequence ID" value="PWJ57111.1"/>
    <property type="molecule type" value="Genomic_DNA"/>
</dbReference>
<evidence type="ECO:0000313" key="2">
    <source>
        <dbReference type="Proteomes" id="UP000245880"/>
    </source>
</evidence>
<dbReference type="GO" id="GO:0015221">
    <property type="term" value="F:lipopolysaccharide transmembrane transporter activity"/>
    <property type="evidence" value="ECO:0007669"/>
    <property type="project" value="InterPro"/>
</dbReference>
<dbReference type="Proteomes" id="UP000245880">
    <property type="component" value="Unassembled WGS sequence"/>
</dbReference>
<dbReference type="InterPro" id="IPR010664">
    <property type="entry name" value="LipoPS_assembly_LptC-rel"/>
</dbReference>
<gene>
    <name evidence="1" type="ORF">CLV98_10831</name>
</gene>
<evidence type="ECO:0000313" key="1">
    <source>
        <dbReference type="EMBL" id="PWJ57111.1"/>
    </source>
</evidence>
<dbReference type="AlphaFoldDB" id="A0A316AHJ4"/>
<dbReference type="RefSeq" id="WP_109675360.1">
    <property type="nucleotide sequence ID" value="NZ_QGDT01000008.1"/>
</dbReference>
<dbReference type="PROSITE" id="PS51257">
    <property type="entry name" value="PROKAR_LIPOPROTEIN"/>
    <property type="match status" value="1"/>
</dbReference>
<dbReference type="OrthoDB" id="9812080at2"/>
<sequence length="181" mass="20794">MKAIKINSFFLVWLGASLFLSCEDKKEVANVRYEGPVEEVQNVKVLYSEQGDLKVLMRTPKQLRFLNDNKVFPDTVNIDFYDPNGSVTTHLRADSGNYQKNEDIYVVKGNVRVNMSLTNQLLTTTELKWSPRTKKVFTEKHLTVRNRSTGEITHGVGMDAEQDFSRIKFRKGTGKYRVDIP</sequence>
<reference evidence="1 2" key="1">
    <citation type="submission" date="2018-03" db="EMBL/GenBank/DDBJ databases">
        <title>Genomic Encyclopedia of Archaeal and Bacterial Type Strains, Phase II (KMG-II): from individual species to whole genera.</title>
        <authorList>
            <person name="Goeker M."/>
        </authorList>
    </citation>
    <scope>NUCLEOTIDE SEQUENCE [LARGE SCALE GENOMIC DNA]</scope>
    <source>
        <strain evidence="1 2">DSM 100346</strain>
    </source>
</reference>
<dbReference type="GO" id="GO:0005886">
    <property type="term" value="C:plasma membrane"/>
    <property type="evidence" value="ECO:0007669"/>
    <property type="project" value="InterPro"/>
</dbReference>
<proteinExistence type="predicted"/>
<name>A0A316AHJ4_9BACT</name>
<dbReference type="Pfam" id="PF06835">
    <property type="entry name" value="LptC"/>
    <property type="match status" value="1"/>
</dbReference>
<keyword evidence="2" id="KW-1185">Reference proteome</keyword>
<dbReference type="NCBIfam" id="TIGR04409">
    <property type="entry name" value="LptC_YrbK"/>
    <property type="match status" value="1"/>
</dbReference>
<comment type="caution">
    <text evidence="1">The sequence shown here is derived from an EMBL/GenBank/DDBJ whole genome shotgun (WGS) entry which is preliminary data.</text>
</comment>
<protein>
    <submittedName>
        <fullName evidence="1">LPS export ABC transporter protein LptC</fullName>
    </submittedName>
</protein>